<keyword evidence="3 4" id="KW-0539">Nucleus</keyword>
<dbReference type="GO" id="GO:0005634">
    <property type="term" value="C:nucleus"/>
    <property type="evidence" value="ECO:0007669"/>
    <property type="project" value="UniProtKB-SubCell"/>
</dbReference>
<name>A0A1Y1YWG1_9PLEO</name>
<dbReference type="OrthoDB" id="10056939at2759"/>
<dbReference type="PROSITE" id="PS50071">
    <property type="entry name" value="HOMEOBOX_2"/>
    <property type="match status" value="1"/>
</dbReference>
<feature type="domain" description="Homeobox" evidence="6">
    <location>
        <begin position="216"/>
        <end position="279"/>
    </location>
</feature>
<feature type="region of interest" description="Disordered" evidence="5">
    <location>
        <begin position="350"/>
        <end position="427"/>
    </location>
</feature>
<keyword evidence="8" id="KW-1185">Reference proteome</keyword>
<dbReference type="SMART" id="SM00389">
    <property type="entry name" value="HOX"/>
    <property type="match status" value="1"/>
</dbReference>
<evidence type="ECO:0000256" key="4">
    <source>
        <dbReference type="PROSITE-ProRule" id="PRU00108"/>
    </source>
</evidence>
<dbReference type="AlphaFoldDB" id="A0A1Y1YWG1"/>
<dbReference type="InterPro" id="IPR009057">
    <property type="entry name" value="Homeodomain-like_sf"/>
</dbReference>
<keyword evidence="1 4" id="KW-0238">DNA-binding</keyword>
<comment type="caution">
    <text evidence="7">The sequence shown here is derived from an EMBL/GenBank/DDBJ whole genome shotgun (WGS) entry which is preliminary data.</text>
</comment>
<protein>
    <recommendedName>
        <fullName evidence="6">Homeobox domain-containing protein</fullName>
    </recommendedName>
</protein>
<dbReference type="InterPro" id="IPR050224">
    <property type="entry name" value="TALE_homeobox"/>
</dbReference>
<keyword evidence="2 4" id="KW-0371">Homeobox</keyword>
<dbReference type="GO" id="GO:0006355">
    <property type="term" value="P:regulation of DNA-templated transcription"/>
    <property type="evidence" value="ECO:0007669"/>
    <property type="project" value="InterPro"/>
</dbReference>
<dbReference type="InterPro" id="IPR001356">
    <property type="entry name" value="HD"/>
</dbReference>
<feature type="region of interest" description="Disordered" evidence="5">
    <location>
        <begin position="177"/>
        <end position="224"/>
    </location>
</feature>
<sequence>MVEKGMEKGHAPSIWSFDSGYASHAGLDNQTDLDGDLRLEDFCIDAEPEIQSPHPLPTVHSVEPKLHVYTNLDPTPSSSSNAFLLPDIHNGLDVGGCLQCAFWDITNPGENLRCEECRRVPDIAVQVVEPGQLIVNGYKSKETVGLTSLDIRREETRVSTRCSACEFARLIDPTQKGTCGSCADKPKPISPSSPNPSLLSPISPRSPSAPSGKVRRSRAGRSSKLPLSALTRLQGWLDAHQDNPYPTAEDKRQLALDCGITEKQVTTWFTNARARQLNPLERWASSGSGSEDDGEGVREEDIKRAAGGVGIGNMSGLGLGSGLAESGFTYLSSNAPSSLVTTPYRRAASVSGSSAFSGGPGRAAVGAAPSRRGKKKDYRRSNAPQSPLNEFGSLSPISPISPIREQQQTSHPTPLQPESSNRAPLQPDQETWQCTFCLRPLVPKSWRRHEETQHRPRSQWTCMLYGPRLSFPTRTNTNPSSASTPGANENRNSTSYCAFCMLRSPPESHFQLHHRISECAKRAPKDRTYFRPDHLRQHVKNFHNSKLADSAQARWKNTTSKSGEGDGDEEKGWICGFCGDHLSTWDKRETHIANHFKDGWTMARWREWPQSQSDSETQDATPAAAQTQPNPQEDRGKRRQKEKSQSPESSFAKRLSRTLSFGRKSLSLSRGSQPSYTPRPSYDMDVDMAGTGAGASTSNGMAQGFITNSHNYTTAAQNSFMVAAPLLTTNINTEPLWSECDFNNMNMNMNMTNLWDLETPIPTSSRCQNQQYMPLTTVSGGDLSMDLGVGIYEQDLGLQEGFDLADWKTGNLGNRVDYQGPWK</sequence>
<dbReference type="SUPFAM" id="SSF46689">
    <property type="entry name" value="Homeodomain-like"/>
    <property type="match status" value="1"/>
</dbReference>
<dbReference type="PANTHER" id="PTHR11850">
    <property type="entry name" value="HOMEOBOX PROTEIN TRANSCRIPTION FACTORS"/>
    <property type="match status" value="1"/>
</dbReference>
<evidence type="ECO:0000313" key="8">
    <source>
        <dbReference type="Proteomes" id="UP000193144"/>
    </source>
</evidence>
<evidence type="ECO:0000256" key="5">
    <source>
        <dbReference type="SAM" id="MobiDB-lite"/>
    </source>
</evidence>
<dbReference type="STRING" id="1231657.A0A1Y1YWG1"/>
<feature type="compositionally biased region" description="Low complexity" evidence="5">
    <location>
        <begin position="350"/>
        <end position="370"/>
    </location>
</feature>
<feature type="compositionally biased region" description="Polar residues" evidence="5">
    <location>
        <begin position="666"/>
        <end position="678"/>
    </location>
</feature>
<feature type="compositionally biased region" description="Low complexity" evidence="5">
    <location>
        <begin position="618"/>
        <end position="631"/>
    </location>
</feature>
<dbReference type="Proteomes" id="UP000193144">
    <property type="component" value="Unassembled WGS sequence"/>
</dbReference>
<proteinExistence type="predicted"/>
<feature type="compositionally biased region" description="Low complexity" evidence="5">
    <location>
        <begin position="195"/>
        <end position="211"/>
    </location>
</feature>
<gene>
    <name evidence="7" type="ORF">BCR34DRAFT_521525</name>
</gene>
<evidence type="ECO:0000256" key="2">
    <source>
        <dbReference type="ARBA" id="ARBA00023155"/>
    </source>
</evidence>
<evidence type="ECO:0000256" key="3">
    <source>
        <dbReference type="ARBA" id="ARBA00023242"/>
    </source>
</evidence>
<feature type="region of interest" description="Disordered" evidence="5">
    <location>
        <begin position="609"/>
        <end position="683"/>
    </location>
</feature>
<dbReference type="Gene3D" id="1.10.10.60">
    <property type="entry name" value="Homeodomain-like"/>
    <property type="match status" value="1"/>
</dbReference>
<feature type="DNA-binding region" description="Homeobox" evidence="4">
    <location>
        <begin position="218"/>
        <end position="280"/>
    </location>
</feature>
<dbReference type="EMBL" id="MCFA01000159">
    <property type="protein sequence ID" value="ORY02289.1"/>
    <property type="molecule type" value="Genomic_DNA"/>
</dbReference>
<evidence type="ECO:0000256" key="1">
    <source>
        <dbReference type="ARBA" id="ARBA00023125"/>
    </source>
</evidence>
<feature type="region of interest" description="Disordered" evidence="5">
    <location>
        <begin position="542"/>
        <end position="568"/>
    </location>
</feature>
<accession>A0A1Y1YWG1</accession>
<dbReference type="CDD" id="cd00086">
    <property type="entry name" value="homeodomain"/>
    <property type="match status" value="1"/>
</dbReference>
<dbReference type="GO" id="GO:0003677">
    <property type="term" value="F:DNA binding"/>
    <property type="evidence" value="ECO:0007669"/>
    <property type="project" value="UniProtKB-UniRule"/>
</dbReference>
<evidence type="ECO:0000313" key="7">
    <source>
        <dbReference type="EMBL" id="ORY02289.1"/>
    </source>
</evidence>
<dbReference type="Pfam" id="PF05920">
    <property type="entry name" value="Homeobox_KN"/>
    <property type="match status" value="1"/>
</dbReference>
<evidence type="ECO:0000259" key="6">
    <source>
        <dbReference type="PROSITE" id="PS50071"/>
    </source>
</evidence>
<comment type="subcellular location">
    <subcellularLocation>
        <location evidence="4">Nucleus</location>
    </subcellularLocation>
</comment>
<dbReference type="InterPro" id="IPR008422">
    <property type="entry name" value="KN_HD"/>
</dbReference>
<feature type="compositionally biased region" description="Polar residues" evidence="5">
    <location>
        <begin position="404"/>
        <end position="427"/>
    </location>
</feature>
<reference evidence="7 8" key="1">
    <citation type="submission" date="2016-07" db="EMBL/GenBank/DDBJ databases">
        <title>Pervasive Adenine N6-methylation of Active Genes in Fungi.</title>
        <authorList>
            <consortium name="DOE Joint Genome Institute"/>
            <person name="Mondo S.J."/>
            <person name="Dannebaum R.O."/>
            <person name="Kuo R.C."/>
            <person name="Labutti K."/>
            <person name="Haridas S."/>
            <person name="Kuo A."/>
            <person name="Salamov A."/>
            <person name="Ahrendt S.R."/>
            <person name="Lipzen A."/>
            <person name="Sullivan W."/>
            <person name="Andreopoulos W.B."/>
            <person name="Clum A."/>
            <person name="Lindquist E."/>
            <person name="Daum C."/>
            <person name="Ramamoorthy G.K."/>
            <person name="Gryganskyi A."/>
            <person name="Culley D."/>
            <person name="Magnuson J.K."/>
            <person name="James T.Y."/>
            <person name="O'Malley M.A."/>
            <person name="Stajich J.E."/>
            <person name="Spatafora J.W."/>
            <person name="Visel A."/>
            <person name="Grigoriev I.V."/>
        </authorList>
    </citation>
    <scope>NUCLEOTIDE SEQUENCE [LARGE SCALE GENOMIC DNA]</scope>
    <source>
        <strain evidence="7 8">CBS 115471</strain>
    </source>
</reference>
<organism evidence="7 8">
    <name type="scientific">Clohesyomyces aquaticus</name>
    <dbReference type="NCBI Taxonomy" id="1231657"/>
    <lineage>
        <taxon>Eukaryota</taxon>
        <taxon>Fungi</taxon>
        <taxon>Dikarya</taxon>
        <taxon>Ascomycota</taxon>
        <taxon>Pezizomycotina</taxon>
        <taxon>Dothideomycetes</taxon>
        <taxon>Pleosporomycetidae</taxon>
        <taxon>Pleosporales</taxon>
        <taxon>Lindgomycetaceae</taxon>
        <taxon>Clohesyomyces</taxon>
    </lineage>
</organism>